<evidence type="ECO:0000256" key="4">
    <source>
        <dbReference type="ARBA" id="ARBA00022989"/>
    </source>
</evidence>
<evidence type="ECO:0000313" key="8">
    <source>
        <dbReference type="Proteomes" id="UP000190951"/>
    </source>
</evidence>
<keyword evidence="2" id="KW-1003">Cell membrane</keyword>
<comment type="subcellular location">
    <subcellularLocation>
        <location evidence="1">Cell membrane</location>
        <topology evidence="1">Multi-pass membrane protein</topology>
    </subcellularLocation>
</comment>
<evidence type="ECO:0000313" key="7">
    <source>
        <dbReference type="EMBL" id="URZ09700.1"/>
    </source>
</evidence>
<evidence type="ECO:0000256" key="2">
    <source>
        <dbReference type="ARBA" id="ARBA00022475"/>
    </source>
</evidence>
<dbReference type="RefSeq" id="WP_077835332.1">
    <property type="nucleotide sequence ID" value="NZ_CP096983.1"/>
</dbReference>
<accession>A0A1S8L6Q4</accession>
<evidence type="ECO:0000256" key="3">
    <source>
        <dbReference type="ARBA" id="ARBA00022692"/>
    </source>
</evidence>
<organism evidence="7 8">
    <name type="scientific">Clostridium felsineum</name>
    <dbReference type="NCBI Taxonomy" id="36839"/>
    <lineage>
        <taxon>Bacteria</taxon>
        <taxon>Bacillati</taxon>
        <taxon>Bacillota</taxon>
        <taxon>Clostridia</taxon>
        <taxon>Eubacteriales</taxon>
        <taxon>Clostridiaceae</taxon>
        <taxon>Clostridium</taxon>
    </lineage>
</organism>
<proteinExistence type="predicted"/>
<keyword evidence="5" id="KW-0472">Membrane</keyword>
<sequence>MGAYIYAFKMLKKNVKSNLIYLISIIFPMALIFNLLNVINNANFFADEVAGRKNDIAADIIFLLVLLVCVFTFYANSYFVMGKSKEMGIAELSGIWPGKMARMLLFQNTLIELVGCVLGILVGMAIMPVFLLVMYNIIGKSGSLFVISNYSIGGTFAILFLQLVYATMGDYSYASTREIIDLIEYNKRSRPKAKKYLSLKEIIDIVYMRKDKEKTRSKVKLFNKSIDLCLIGYFIPIIFPFLCPKYVPVSVGEIFAILPSIYGIQGIITHSIPKKILSLKNEKYLDDKIKMISLSNLYVSLKNLKFLLVTLAVTVEGVLCAMAVFESPRVKTICVFAYVTIIILISASILYKTIMEADKKNQIFNQLALIGYTTKEIKQIIKEEFKLYYAIIITLPLFHILIFFIMFKKANMLSSSMLIMMLLIFLIAFCLTGLICYKVYRKLVLKKNRFRFF</sequence>
<gene>
    <name evidence="7" type="ORF">CROST_003930</name>
</gene>
<dbReference type="InterPro" id="IPR052536">
    <property type="entry name" value="ABC-4_Integral_Memb_Prot"/>
</dbReference>
<dbReference type="AlphaFoldDB" id="A0A1S8L6Q4"/>
<name>A0A1S8L6Q4_9CLOT</name>
<keyword evidence="3" id="KW-0812">Transmembrane</keyword>
<dbReference type="PANTHER" id="PTHR46795">
    <property type="entry name" value="ABC TRANSPORTER PERMEASE-RELATED-RELATED"/>
    <property type="match status" value="1"/>
</dbReference>
<evidence type="ECO:0000256" key="1">
    <source>
        <dbReference type="ARBA" id="ARBA00004651"/>
    </source>
</evidence>
<evidence type="ECO:0000256" key="5">
    <source>
        <dbReference type="ARBA" id="ARBA00023136"/>
    </source>
</evidence>
<dbReference type="STRING" id="84029.CROST_20520"/>
<dbReference type="InterPro" id="IPR003838">
    <property type="entry name" value="ABC3_permease_C"/>
</dbReference>
<keyword evidence="8" id="KW-1185">Reference proteome</keyword>
<dbReference type="EMBL" id="CP096983">
    <property type="protein sequence ID" value="URZ09700.1"/>
    <property type="molecule type" value="Genomic_DNA"/>
</dbReference>
<dbReference type="Proteomes" id="UP000190951">
    <property type="component" value="Chromosome"/>
</dbReference>
<evidence type="ECO:0000259" key="6">
    <source>
        <dbReference type="Pfam" id="PF02687"/>
    </source>
</evidence>
<protein>
    <recommendedName>
        <fullName evidence="6">ABC3 transporter permease C-terminal domain-containing protein</fullName>
    </recommendedName>
</protein>
<feature type="domain" description="ABC3 transporter permease C-terminal" evidence="6">
    <location>
        <begin position="60"/>
        <end position="161"/>
    </location>
</feature>
<dbReference type="PANTHER" id="PTHR46795:SF3">
    <property type="entry name" value="ABC TRANSPORTER PERMEASE"/>
    <property type="match status" value="1"/>
</dbReference>
<dbReference type="Pfam" id="PF02687">
    <property type="entry name" value="FtsX"/>
    <property type="match status" value="1"/>
</dbReference>
<dbReference type="GO" id="GO:0005886">
    <property type="term" value="C:plasma membrane"/>
    <property type="evidence" value="ECO:0007669"/>
    <property type="project" value="UniProtKB-SubCell"/>
</dbReference>
<reference evidence="7 8" key="1">
    <citation type="submission" date="2022-04" db="EMBL/GenBank/DDBJ databases">
        <title>Genome sequence of C. roseum typestrain.</title>
        <authorList>
            <person name="Poehlein A."/>
            <person name="Schoch T."/>
            <person name="Duerre P."/>
            <person name="Daniel R."/>
        </authorList>
    </citation>
    <scope>NUCLEOTIDE SEQUENCE [LARGE SCALE GENOMIC DNA]</scope>
    <source>
        <strain evidence="7 8">DSM 7320</strain>
    </source>
</reference>
<keyword evidence="4" id="KW-1133">Transmembrane helix</keyword>
<dbReference type="KEGG" id="crw:CROST_003930"/>